<keyword evidence="7 9" id="KW-0472">Membrane</keyword>
<dbReference type="GO" id="GO:0016020">
    <property type="term" value="C:membrane"/>
    <property type="evidence" value="ECO:0007669"/>
    <property type="project" value="UniProtKB-SubCell"/>
</dbReference>
<dbReference type="Proteomes" id="UP000290289">
    <property type="component" value="Chromosome 17"/>
</dbReference>
<keyword evidence="6 9" id="KW-1133">Transmembrane helix</keyword>
<organism evidence="10 11">
    <name type="scientific">Malus domestica</name>
    <name type="common">Apple</name>
    <name type="synonym">Pyrus malus</name>
    <dbReference type="NCBI Taxonomy" id="3750"/>
    <lineage>
        <taxon>Eukaryota</taxon>
        <taxon>Viridiplantae</taxon>
        <taxon>Streptophyta</taxon>
        <taxon>Embryophyta</taxon>
        <taxon>Tracheophyta</taxon>
        <taxon>Spermatophyta</taxon>
        <taxon>Magnoliopsida</taxon>
        <taxon>eudicotyledons</taxon>
        <taxon>Gunneridae</taxon>
        <taxon>Pentapetalae</taxon>
        <taxon>rosids</taxon>
        <taxon>fabids</taxon>
        <taxon>Rosales</taxon>
        <taxon>Rosaceae</taxon>
        <taxon>Amygdaloideae</taxon>
        <taxon>Maleae</taxon>
        <taxon>Malus</taxon>
    </lineage>
</organism>
<protein>
    <submittedName>
        <fullName evidence="10">Uncharacterized protein</fullName>
    </submittedName>
</protein>
<keyword evidence="3" id="KW-0813">Transport</keyword>
<dbReference type="GO" id="GO:0006865">
    <property type="term" value="P:amino acid transport"/>
    <property type="evidence" value="ECO:0007669"/>
    <property type="project" value="UniProtKB-KW"/>
</dbReference>
<dbReference type="EMBL" id="RDQH01000343">
    <property type="protein sequence ID" value="RXH68268.1"/>
    <property type="molecule type" value="Genomic_DNA"/>
</dbReference>
<comment type="caution">
    <text evidence="10">The sequence shown here is derived from an EMBL/GenBank/DDBJ whole genome shotgun (WGS) entry which is preliminary data.</text>
</comment>
<dbReference type="PANTHER" id="PTHR33228:SF80">
    <property type="entry name" value="PROTEIN, PUTATIVE-RELATED"/>
    <property type="match status" value="1"/>
</dbReference>
<feature type="region of interest" description="Disordered" evidence="8">
    <location>
        <begin position="53"/>
        <end position="78"/>
    </location>
</feature>
<feature type="transmembrane region" description="Helical" evidence="9">
    <location>
        <begin position="28"/>
        <end position="51"/>
    </location>
</feature>
<proteinExistence type="inferred from homology"/>
<evidence type="ECO:0000256" key="3">
    <source>
        <dbReference type="ARBA" id="ARBA00022448"/>
    </source>
</evidence>
<keyword evidence="4 9" id="KW-0812">Transmembrane</keyword>
<dbReference type="Gramene" id="mRNA:MD17G0061300">
    <property type="protein sequence ID" value="CDS:MD17G0061300.1"/>
    <property type="gene ID" value="MD17G0061300"/>
</dbReference>
<dbReference type="GO" id="GO:0080143">
    <property type="term" value="P:regulation of amino acid export"/>
    <property type="evidence" value="ECO:0007669"/>
    <property type="project" value="InterPro"/>
</dbReference>
<dbReference type="PANTHER" id="PTHR33228">
    <property type="entry name" value="PROTEIN GLUTAMINE DUMPER 4-RELATED"/>
    <property type="match status" value="1"/>
</dbReference>
<evidence type="ECO:0000256" key="9">
    <source>
        <dbReference type="SAM" id="Phobius"/>
    </source>
</evidence>
<evidence type="ECO:0000256" key="7">
    <source>
        <dbReference type="ARBA" id="ARBA00023136"/>
    </source>
</evidence>
<gene>
    <name evidence="10" type="ORF">DVH24_028415</name>
</gene>
<dbReference type="SMR" id="A0A498H9Y7"/>
<evidence type="ECO:0000256" key="8">
    <source>
        <dbReference type="SAM" id="MobiDB-lite"/>
    </source>
</evidence>
<name>A0A498H9Y7_MALDO</name>
<accession>A0A498H9Y7</accession>
<sequence length="112" mass="11882">MRPSAGNPTTAATGHYAIFRNRNSPTPYLFGGLAVMLGLVAVALLILACSFHRPSTSSRSRSSDQDQKPTRPVDTEAGDYEPKILVIMAGEKTPTCLANPISCPTSLSHAPI</sequence>
<keyword evidence="11" id="KW-1185">Reference proteome</keyword>
<comment type="subcellular location">
    <subcellularLocation>
        <location evidence="1">Membrane</location>
        <topology evidence="1">Single-pass membrane protein</topology>
    </subcellularLocation>
</comment>
<feature type="compositionally biased region" description="Basic and acidic residues" evidence="8">
    <location>
        <begin position="61"/>
        <end position="74"/>
    </location>
</feature>
<evidence type="ECO:0000256" key="2">
    <source>
        <dbReference type="ARBA" id="ARBA00009977"/>
    </source>
</evidence>
<evidence type="ECO:0000256" key="1">
    <source>
        <dbReference type="ARBA" id="ARBA00004167"/>
    </source>
</evidence>
<evidence type="ECO:0000313" key="11">
    <source>
        <dbReference type="Proteomes" id="UP000290289"/>
    </source>
</evidence>
<evidence type="ECO:0000313" key="10">
    <source>
        <dbReference type="EMBL" id="RXH68268.1"/>
    </source>
</evidence>
<comment type="similarity">
    <text evidence="2">Belongs to the GLUTAMINE DUMPER 1 (TC 9.B.60) family.</text>
</comment>
<dbReference type="InterPro" id="IPR040359">
    <property type="entry name" value="GDU"/>
</dbReference>
<evidence type="ECO:0000256" key="5">
    <source>
        <dbReference type="ARBA" id="ARBA00022970"/>
    </source>
</evidence>
<keyword evidence="5" id="KW-0029">Amino-acid transport</keyword>
<evidence type="ECO:0000256" key="4">
    <source>
        <dbReference type="ARBA" id="ARBA00022692"/>
    </source>
</evidence>
<dbReference type="AlphaFoldDB" id="A0A498H9Y7"/>
<evidence type="ECO:0000256" key="6">
    <source>
        <dbReference type="ARBA" id="ARBA00022989"/>
    </source>
</evidence>
<reference evidence="10 11" key="1">
    <citation type="submission" date="2018-10" db="EMBL/GenBank/DDBJ databases">
        <title>A high-quality apple genome assembly.</title>
        <authorList>
            <person name="Hu J."/>
        </authorList>
    </citation>
    <scope>NUCLEOTIDE SEQUENCE [LARGE SCALE GENOMIC DNA]</scope>
    <source>
        <strain evidence="11">cv. HFTH1</strain>
        <tissue evidence="10">Young leaf</tissue>
    </source>
</reference>